<dbReference type="Proteomes" id="UP000307440">
    <property type="component" value="Unassembled WGS sequence"/>
</dbReference>
<feature type="region of interest" description="Disordered" evidence="2">
    <location>
        <begin position="427"/>
        <end position="453"/>
    </location>
</feature>
<name>A0A5C3KRK2_COPMA</name>
<dbReference type="EMBL" id="ML210222">
    <property type="protein sequence ID" value="TFK23250.1"/>
    <property type="molecule type" value="Genomic_DNA"/>
</dbReference>
<feature type="region of interest" description="Disordered" evidence="2">
    <location>
        <begin position="656"/>
        <end position="794"/>
    </location>
</feature>
<feature type="compositionally biased region" description="Low complexity" evidence="2">
    <location>
        <begin position="683"/>
        <end position="698"/>
    </location>
</feature>
<feature type="compositionally biased region" description="Polar residues" evidence="2">
    <location>
        <begin position="721"/>
        <end position="734"/>
    </location>
</feature>
<evidence type="ECO:0000256" key="2">
    <source>
        <dbReference type="SAM" id="MobiDB-lite"/>
    </source>
</evidence>
<feature type="coiled-coil region" evidence="1">
    <location>
        <begin position="497"/>
        <end position="535"/>
    </location>
</feature>
<feature type="region of interest" description="Disordered" evidence="2">
    <location>
        <begin position="1"/>
        <end position="98"/>
    </location>
</feature>
<dbReference type="AlphaFoldDB" id="A0A5C3KRK2"/>
<dbReference type="STRING" id="230819.A0A5C3KRK2"/>
<gene>
    <name evidence="3" type="ORF">FA15DRAFT_687957</name>
</gene>
<dbReference type="OrthoDB" id="3268641at2759"/>
<evidence type="ECO:0000313" key="3">
    <source>
        <dbReference type="EMBL" id="TFK23250.1"/>
    </source>
</evidence>
<reference evidence="3 4" key="1">
    <citation type="journal article" date="2019" name="Nat. Ecol. Evol.">
        <title>Megaphylogeny resolves global patterns of mushroom evolution.</title>
        <authorList>
            <person name="Varga T."/>
            <person name="Krizsan K."/>
            <person name="Foldi C."/>
            <person name="Dima B."/>
            <person name="Sanchez-Garcia M."/>
            <person name="Sanchez-Ramirez S."/>
            <person name="Szollosi G.J."/>
            <person name="Szarkandi J.G."/>
            <person name="Papp V."/>
            <person name="Albert L."/>
            <person name="Andreopoulos W."/>
            <person name="Angelini C."/>
            <person name="Antonin V."/>
            <person name="Barry K.W."/>
            <person name="Bougher N.L."/>
            <person name="Buchanan P."/>
            <person name="Buyck B."/>
            <person name="Bense V."/>
            <person name="Catcheside P."/>
            <person name="Chovatia M."/>
            <person name="Cooper J."/>
            <person name="Damon W."/>
            <person name="Desjardin D."/>
            <person name="Finy P."/>
            <person name="Geml J."/>
            <person name="Haridas S."/>
            <person name="Hughes K."/>
            <person name="Justo A."/>
            <person name="Karasinski D."/>
            <person name="Kautmanova I."/>
            <person name="Kiss B."/>
            <person name="Kocsube S."/>
            <person name="Kotiranta H."/>
            <person name="LaButti K.M."/>
            <person name="Lechner B.E."/>
            <person name="Liimatainen K."/>
            <person name="Lipzen A."/>
            <person name="Lukacs Z."/>
            <person name="Mihaltcheva S."/>
            <person name="Morgado L.N."/>
            <person name="Niskanen T."/>
            <person name="Noordeloos M.E."/>
            <person name="Ohm R.A."/>
            <person name="Ortiz-Santana B."/>
            <person name="Ovrebo C."/>
            <person name="Racz N."/>
            <person name="Riley R."/>
            <person name="Savchenko A."/>
            <person name="Shiryaev A."/>
            <person name="Soop K."/>
            <person name="Spirin V."/>
            <person name="Szebenyi C."/>
            <person name="Tomsovsky M."/>
            <person name="Tulloss R.E."/>
            <person name="Uehling J."/>
            <person name="Grigoriev I.V."/>
            <person name="Vagvolgyi C."/>
            <person name="Papp T."/>
            <person name="Martin F.M."/>
            <person name="Miettinen O."/>
            <person name="Hibbett D.S."/>
            <person name="Nagy L.G."/>
        </authorList>
    </citation>
    <scope>NUCLEOTIDE SEQUENCE [LARGE SCALE GENOMIC DNA]</scope>
    <source>
        <strain evidence="3 4">CBS 121175</strain>
    </source>
</reference>
<feature type="compositionally biased region" description="Low complexity" evidence="2">
    <location>
        <begin position="560"/>
        <end position="569"/>
    </location>
</feature>
<protein>
    <submittedName>
        <fullName evidence="3">Uncharacterized protein</fullName>
    </submittedName>
</protein>
<evidence type="ECO:0000313" key="4">
    <source>
        <dbReference type="Proteomes" id="UP000307440"/>
    </source>
</evidence>
<proteinExistence type="predicted"/>
<sequence>MRRFVQALGLKRDKREEKEIRGPLKTSTNGPVPTKAGVKSLTLPFLSKSSSTAPRSSLLAHSPSSSSLSTPHLSSSSTDPSSHSSGSSSGSASLSIQTPDDDHSLLALQRTQSKRSWKSWIGAGRRSASLKHRDRVDKDTATTKLPEWNPLVLPVAPALLHTSFRSSRTTGAADDTDDDMHNSSASEFEYLSLPELSTFSTQVQPSPAPSLELAKLNLRITIENSLVTPLRNAPPFVQPGSGPIYPRSCNRARLLSAAESLRAVTLKRRLRRRLDDSLTPPEQASIISFGLRPTPDQIACPLTNDHDVCYPDKKAQILSSCVGLRNWICRPCFEDRFVVYAGSDGRDVVCKPVSSSFAVAALEYSEILDVMVDPDFEMVSDKGTIPESPLPPVEASTAPTTSKEAVSVSSLQVLPSPSFNTRRNSYTAIPSPLRNEHNVSSPGTIMSSDGKKSETVTSVKRVVRFAEDDESDEEDAVPLHLIRMKKKREEKAKFLRVERQRRMREAVEEQQRREREAVENEKKRIVREKERHAREKRIYAEEVSASRLRREQARAGAYALSSSSSSSLLVTSNERNNNPRPMPSSYPRRDPADYASSSGGSRRTSSRPPSIHSTSSEEVRPSPASRRSSFAPSRAGSSPNLAAFAFFPANDMPLLPPTAPFMKRDSRQRSPDSHSSSSERRQSSSSLASSHRNSSNSSLRRDSFVPPSPTLPSSPRPGHVRNSSGDSRRSSATHSHPPRGRPQLSTYHTSPTPSPWTALPSRNGSIPTAMPTYAHNSFPRSAPMGHDWRSTLIS</sequence>
<feature type="compositionally biased region" description="Basic and acidic residues" evidence="2">
    <location>
        <begin position="10"/>
        <end position="22"/>
    </location>
</feature>
<keyword evidence="4" id="KW-1185">Reference proteome</keyword>
<feature type="compositionally biased region" description="Low complexity" evidence="2">
    <location>
        <begin position="621"/>
        <end position="638"/>
    </location>
</feature>
<accession>A0A5C3KRK2</accession>
<evidence type="ECO:0000256" key="1">
    <source>
        <dbReference type="SAM" id="Coils"/>
    </source>
</evidence>
<feature type="compositionally biased region" description="Low complexity" evidence="2">
    <location>
        <begin position="56"/>
        <end position="95"/>
    </location>
</feature>
<feature type="region of interest" description="Disordered" evidence="2">
    <location>
        <begin position="558"/>
        <end position="638"/>
    </location>
</feature>
<feature type="region of interest" description="Disordered" evidence="2">
    <location>
        <begin position="382"/>
        <end position="404"/>
    </location>
</feature>
<keyword evidence="1" id="KW-0175">Coiled coil</keyword>
<feature type="compositionally biased region" description="Low complexity" evidence="2">
    <location>
        <begin position="596"/>
        <end position="614"/>
    </location>
</feature>
<organism evidence="3 4">
    <name type="scientific">Coprinopsis marcescibilis</name>
    <name type="common">Agaric fungus</name>
    <name type="synonym">Psathyrella marcescibilis</name>
    <dbReference type="NCBI Taxonomy" id="230819"/>
    <lineage>
        <taxon>Eukaryota</taxon>
        <taxon>Fungi</taxon>
        <taxon>Dikarya</taxon>
        <taxon>Basidiomycota</taxon>
        <taxon>Agaricomycotina</taxon>
        <taxon>Agaricomycetes</taxon>
        <taxon>Agaricomycetidae</taxon>
        <taxon>Agaricales</taxon>
        <taxon>Agaricineae</taxon>
        <taxon>Psathyrellaceae</taxon>
        <taxon>Coprinopsis</taxon>
    </lineage>
</organism>
<feature type="compositionally biased region" description="Basic and acidic residues" evidence="2">
    <location>
        <begin position="662"/>
        <end position="682"/>
    </location>
</feature>
<feature type="compositionally biased region" description="Pro residues" evidence="2">
    <location>
        <begin position="706"/>
        <end position="715"/>
    </location>
</feature>
<feature type="compositionally biased region" description="Polar residues" evidence="2">
    <location>
        <begin position="570"/>
        <end position="579"/>
    </location>
</feature>
<feature type="compositionally biased region" description="Polar residues" evidence="2">
    <location>
        <begin position="438"/>
        <end position="447"/>
    </location>
</feature>